<dbReference type="SUPFAM" id="SSF51735">
    <property type="entry name" value="NAD(P)-binding Rossmann-fold domains"/>
    <property type="match status" value="1"/>
</dbReference>
<gene>
    <name evidence="1" type="ORF">ESZ36_13310</name>
</gene>
<dbReference type="Proteomes" id="UP000321822">
    <property type="component" value="Unassembled WGS sequence"/>
</dbReference>
<keyword evidence="2" id="KW-1185">Reference proteome</keyword>
<proteinExistence type="predicted"/>
<reference evidence="1 2" key="1">
    <citation type="submission" date="2019-07" db="EMBL/GenBank/DDBJ databases">
        <title>Genomes of sea-ice associated Colwellia species.</title>
        <authorList>
            <person name="Bowman J.P."/>
        </authorList>
    </citation>
    <scope>NUCLEOTIDE SEQUENCE [LARGE SCALE GENOMIC DNA]</scope>
    <source>
        <strain evidence="1 2">ACAM 459</strain>
    </source>
</reference>
<dbReference type="InterPro" id="IPR002347">
    <property type="entry name" value="SDR_fam"/>
</dbReference>
<dbReference type="InterPro" id="IPR020904">
    <property type="entry name" value="Sc_DH/Rdtase_CS"/>
</dbReference>
<comment type="caution">
    <text evidence="1">The sequence shown here is derived from an EMBL/GenBank/DDBJ whole genome shotgun (WGS) entry which is preliminary data.</text>
</comment>
<dbReference type="PANTHER" id="PTHR44147">
    <property type="entry name" value="DEHYDROGENASE/REDUCTASE SDR FAMILY MEMBER 1"/>
    <property type="match status" value="1"/>
</dbReference>
<protein>
    <submittedName>
        <fullName evidence="1">SDR family NAD(P)-dependent oxidoreductase</fullName>
    </submittedName>
</protein>
<dbReference type="AlphaFoldDB" id="A0A5C6QF72"/>
<dbReference type="EMBL" id="VOLT01000006">
    <property type="protein sequence ID" value="TWX67272.1"/>
    <property type="molecule type" value="Genomic_DNA"/>
</dbReference>
<dbReference type="PRINTS" id="PR00081">
    <property type="entry name" value="GDHRDH"/>
</dbReference>
<dbReference type="InterPro" id="IPR036291">
    <property type="entry name" value="NAD(P)-bd_dom_sf"/>
</dbReference>
<dbReference type="PANTHER" id="PTHR44147:SF2">
    <property type="entry name" value="DEHYDROGENASE_REDUCTASE SDR FAMILY MEMBER 1"/>
    <property type="match status" value="1"/>
</dbReference>
<dbReference type="RefSeq" id="WP_146788795.1">
    <property type="nucleotide sequence ID" value="NZ_VOLT01000006.1"/>
</dbReference>
<organism evidence="1 2">
    <name type="scientific">Colwellia demingiae</name>
    <dbReference type="NCBI Taxonomy" id="89401"/>
    <lineage>
        <taxon>Bacteria</taxon>
        <taxon>Pseudomonadati</taxon>
        <taxon>Pseudomonadota</taxon>
        <taxon>Gammaproteobacteria</taxon>
        <taxon>Alteromonadales</taxon>
        <taxon>Colwelliaceae</taxon>
        <taxon>Colwellia</taxon>
    </lineage>
</organism>
<sequence length="279" mass="30190">MKPLFGKVALVTGASRGIGKGIALSLGEAGAKVYITGRTVEEGKSASCLSGTIHQTVEEVIKLGGECVAIQCDHNIDSEVEAAFNRINAENKRLNILVNNVWGGYEHYTDGTEFWHENGFWTVPISRWDAMFQSGVRANYISSVLAVPLLMQQEDSLIITLSFFAAQRNDKGVAYGTAKAASDHMVACMAEELREHNIAAVSLYPGLVRTESVMKAAKHLDLSNSESPQFIGRAVVALASDTDIMKKSGRVLVAAKLAQEYGFTDINGEQPRPLTAQDV</sequence>
<dbReference type="OrthoDB" id="154414at2"/>
<evidence type="ECO:0000313" key="2">
    <source>
        <dbReference type="Proteomes" id="UP000321822"/>
    </source>
</evidence>
<dbReference type="Gene3D" id="3.40.50.720">
    <property type="entry name" value="NAD(P)-binding Rossmann-like Domain"/>
    <property type="match status" value="1"/>
</dbReference>
<evidence type="ECO:0000313" key="1">
    <source>
        <dbReference type="EMBL" id="TWX67272.1"/>
    </source>
</evidence>
<accession>A0A5C6QF72</accession>
<dbReference type="PROSITE" id="PS00061">
    <property type="entry name" value="ADH_SHORT"/>
    <property type="match status" value="1"/>
</dbReference>
<dbReference type="Pfam" id="PF00106">
    <property type="entry name" value="adh_short"/>
    <property type="match status" value="1"/>
</dbReference>
<name>A0A5C6QF72_9GAMM</name>